<feature type="region of interest" description="Disordered" evidence="1">
    <location>
        <begin position="1"/>
        <end position="73"/>
    </location>
</feature>
<feature type="region of interest" description="Disordered" evidence="1">
    <location>
        <begin position="114"/>
        <end position="171"/>
    </location>
</feature>
<comment type="caution">
    <text evidence="2">The sequence shown here is derived from an EMBL/GenBank/DDBJ whole genome shotgun (WGS) entry which is preliminary data.</text>
</comment>
<feature type="compositionally biased region" description="Acidic residues" evidence="1">
    <location>
        <begin position="118"/>
        <end position="136"/>
    </location>
</feature>
<gene>
    <name evidence="2" type="ORF">ACFPT7_24390</name>
</gene>
<organism evidence="2 3">
    <name type="scientific">Acidicapsa dinghuensis</name>
    <dbReference type="NCBI Taxonomy" id="2218256"/>
    <lineage>
        <taxon>Bacteria</taxon>
        <taxon>Pseudomonadati</taxon>
        <taxon>Acidobacteriota</taxon>
        <taxon>Terriglobia</taxon>
        <taxon>Terriglobales</taxon>
        <taxon>Acidobacteriaceae</taxon>
        <taxon>Acidicapsa</taxon>
    </lineage>
</organism>
<dbReference type="RefSeq" id="WP_263341851.1">
    <property type="nucleotide sequence ID" value="NZ_JAGSYH010000008.1"/>
</dbReference>
<feature type="compositionally biased region" description="Basic and acidic residues" evidence="1">
    <location>
        <begin position="1"/>
        <end position="11"/>
    </location>
</feature>
<evidence type="ECO:0000256" key="1">
    <source>
        <dbReference type="SAM" id="MobiDB-lite"/>
    </source>
</evidence>
<evidence type="ECO:0000313" key="3">
    <source>
        <dbReference type="Proteomes" id="UP001596091"/>
    </source>
</evidence>
<keyword evidence="3" id="KW-1185">Reference proteome</keyword>
<feature type="compositionally biased region" description="Basic and acidic residues" evidence="1">
    <location>
        <begin position="41"/>
        <end position="72"/>
    </location>
</feature>
<dbReference type="Proteomes" id="UP001596091">
    <property type="component" value="Unassembled WGS sequence"/>
</dbReference>
<accession>A0ABW1EQB1</accession>
<name>A0ABW1EQB1_9BACT</name>
<feature type="compositionally biased region" description="Acidic residues" evidence="1">
    <location>
        <begin position="161"/>
        <end position="171"/>
    </location>
</feature>
<protein>
    <recommendedName>
        <fullName evidence="4">Phosphotransferase system, HPr-related protein</fullName>
    </recommendedName>
</protein>
<evidence type="ECO:0008006" key="4">
    <source>
        <dbReference type="Google" id="ProtNLM"/>
    </source>
</evidence>
<reference evidence="3" key="1">
    <citation type="journal article" date="2019" name="Int. J. Syst. Evol. Microbiol.">
        <title>The Global Catalogue of Microorganisms (GCM) 10K type strain sequencing project: providing services to taxonomists for standard genome sequencing and annotation.</title>
        <authorList>
            <consortium name="The Broad Institute Genomics Platform"/>
            <consortium name="The Broad Institute Genome Sequencing Center for Infectious Disease"/>
            <person name="Wu L."/>
            <person name="Ma J."/>
        </authorList>
    </citation>
    <scope>NUCLEOTIDE SEQUENCE [LARGE SCALE GENOMIC DNA]</scope>
    <source>
        <strain evidence="3">JCM 4087</strain>
    </source>
</reference>
<proteinExistence type="predicted"/>
<evidence type="ECO:0000313" key="2">
    <source>
        <dbReference type="EMBL" id="MFC5865467.1"/>
    </source>
</evidence>
<dbReference type="EMBL" id="JBHSPH010000020">
    <property type="protein sequence ID" value="MFC5865467.1"/>
    <property type="molecule type" value="Genomic_DNA"/>
</dbReference>
<sequence length="171" mass="18786">MPIEPKRKQVDLSESSVYGNEPEPTPARGADDIATEASINRLEETVRGGEKEREESRLYQGRTGRDADKLDASTDEEIDALELDLYQTDSRSNTLDGSGRIVDDVAEERLAEFTEVGPDLDDEGAESVEPGNEDTSETLRRHHPNFDIASSDAVVEGNLEPGEEPGDEEQP</sequence>